<dbReference type="Gene3D" id="3.30.160.60">
    <property type="entry name" value="Classic Zinc Finger"/>
    <property type="match status" value="3"/>
</dbReference>
<dbReference type="EMBL" id="JAHFZB010000004">
    <property type="protein sequence ID" value="KAK6490833.1"/>
    <property type="molecule type" value="Genomic_DNA"/>
</dbReference>
<keyword evidence="3 5" id="KW-0863">Zinc-finger</keyword>
<evidence type="ECO:0000313" key="8">
    <source>
        <dbReference type="Proteomes" id="UP001369086"/>
    </source>
</evidence>
<dbReference type="PANTHER" id="PTHR23235">
    <property type="entry name" value="KRUEPPEL-LIKE TRANSCRIPTION FACTOR"/>
    <property type="match status" value="1"/>
</dbReference>
<proteinExistence type="predicted"/>
<dbReference type="SMART" id="SM00355">
    <property type="entry name" value="ZnF_C2H2"/>
    <property type="match status" value="3"/>
</dbReference>
<organism evidence="7 8">
    <name type="scientific">Huso huso</name>
    <name type="common">Beluga</name>
    <name type="synonym">Acipenser huso</name>
    <dbReference type="NCBI Taxonomy" id="61971"/>
    <lineage>
        <taxon>Eukaryota</taxon>
        <taxon>Metazoa</taxon>
        <taxon>Chordata</taxon>
        <taxon>Craniata</taxon>
        <taxon>Vertebrata</taxon>
        <taxon>Euteleostomi</taxon>
        <taxon>Actinopterygii</taxon>
        <taxon>Chondrostei</taxon>
        <taxon>Acipenseriformes</taxon>
        <taxon>Acipenseridae</taxon>
        <taxon>Huso</taxon>
    </lineage>
</organism>
<feature type="domain" description="C2H2-type" evidence="6">
    <location>
        <begin position="372"/>
        <end position="401"/>
    </location>
</feature>
<evidence type="ECO:0000259" key="6">
    <source>
        <dbReference type="PROSITE" id="PS50157"/>
    </source>
</evidence>
<dbReference type="PANTHER" id="PTHR23235:SF64">
    <property type="entry name" value="KRUEPPEL-LIKE FACTOR 10"/>
    <property type="match status" value="1"/>
</dbReference>
<protein>
    <submittedName>
        <fullName evidence="7">Krueppel-like factor 10</fullName>
    </submittedName>
</protein>
<evidence type="ECO:0000256" key="1">
    <source>
        <dbReference type="ARBA" id="ARBA00022723"/>
    </source>
</evidence>
<evidence type="ECO:0000256" key="2">
    <source>
        <dbReference type="ARBA" id="ARBA00022737"/>
    </source>
</evidence>
<keyword evidence="2" id="KW-0677">Repeat</keyword>
<accession>A0ABR1A178</accession>
<dbReference type="InterPro" id="IPR013087">
    <property type="entry name" value="Znf_C2H2_type"/>
</dbReference>
<comment type="caution">
    <text evidence="7">The sequence shown here is derived from an EMBL/GenBank/DDBJ whole genome shotgun (WGS) entry which is preliminary data.</text>
</comment>
<evidence type="ECO:0000256" key="5">
    <source>
        <dbReference type="PROSITE-ProRule" id="PRU00042"/>
    </source>
</evidence>
<dbReference type="Pfam" id="PF00096">
    <property type="entry name" value="zf-C2H2"/>
    <property type="match status" value="3"/>
</dbReference>
<dbReference type="InterPro" id="IPR036236">
    <property type="entry name" value="Znf_C2H2_sf"/>
</dbReference>
<name>A0ABR1A178_HUSHU</name>
<gene>
    <name evidence="7" type="ORF">HHUSO_G5511</name>
</gene>
<feature type="domain" description="C2H2-type" evidence="6">
    <location>
        <begin position="432"/>
        <end position="459"/>
    </location>
</feature>
<dbReference type="PROSITE" id="PS00028">
    <property type="entry name" value="ZINC_FINGER_C2H2_1"/>
    <property type="match status" value="3"/>
</dbReference>
<reference evidence="7 8" key="1">
    <citation type="submission" date="2021-05" db="EMBL/GenBank/DDBJ databases">
        <authorList>
            <person name="Zahm M."/>
            <person name="Klopp C."/>
            <person name="Cabau C."/>
            <person name="Kuhl H."/>
            <person name="Suciu R."/>
            <person name="Ciorpac M."/>
            <person name="Holostenco D."/>
            <person name="Gessner J."/>
            <person name="Wuertz S."/>
            <person name="Hohne C."/>
            <person name="Stock M."/>
            <person name="Gislard M."/>
            <person name="Lluch J."/>
            <person name="Milhes M."/>
            <person name="Lampietro C."/>
            <person name="Lopez Roques C."/>
            <person name="Donnadieu C."/>
            <person name="Du K."/>
            <person name="Schartl M."/>
            <person name="Guiguen Y."/>
        </authorList>
    </citation>
    <scope>NUCLEOTIDE SEQUENCE [LARGE SCALE GENOMIC DNA]</scope>
    <source>
        <strain evidence="7">Hh-F2</strain>
        <tissue evidence="7">Blood</tissue>
    </source>
</reference>
<keyword evidence="8" id="KW-1185">Reference proteome</keyword>
<feature type="domain" description="C2H2-type" evidence="6">
    <location>
        <begin position="402"/>
        <end position="431"/>
    </location>
</feature>
<evidence type="ECO:0000256" key="4">
    <source>
        <dbReference type="ARBA" id="ARBA00022833"/>
    </source>
</evidence>
<keyword evidence="1" id="KW-0479">Metal-binding</keyword>
<dbReference type="PROSITE" id="PS50157">
    <property type="entry name" value="ZINC_FINGER_C2H2_2"/>
    <property type="match status" value="3"/>
</dbReference>
<keyword evidence="4" id="KW-0862">Zinc</keyword>
<evidence type="ECO:0000313" key="7">
    <source>
        <dbReference type="EMBL" id="KAK6490833.1"/>
    </source>
</evidence>
<dbReference type="CDD" id="cd21572">
    <property type="entry name" value="KLF10_N"/>
    <property type="match status" value="1"/>
</dbReference>
<sequence length="493" mass="54114">MLNFTVSPFQQSVDPEEAMECVTRTRHNSECSWSSTTEKGDIEAVEALMSMSCRWKPGPKRYSELRPLTPSSDMSEEMEDSLMPGPDDFHASPFCMTPPYSPPNFEMSQQCVQTTPAPQTVPSRMPELGKPIAVNVNSSQGERHSVETSAVPVKQQKAQATSVIRHTADAFPCSRSSLPVMIENTLVEQTDTCWGPSQKSSSKEKKRLPCASVLPIRTLPAHASQNPALQQLVCSSPVITPSTMAGPLSAAMSLPQGSVIVPSSSVNPVGVSPMPVICQMLPVPSTANPLVTAIVANTPARQQAAMCQPLMFMGTAVPKGSIMFVVPHSVIPKQLTTTPNGTKLSPIAPAPGFSIPVQKMTPQTDQSRIRSHICSHPGCGKTYFKSSHLKAHMRTHTGEKPFSCSWEGCDRKFARSDELSRHRRTHTGEKRFACPMCNRRFMRSDHLTKHARRHLSAKKLPNWQVEVSRLNDFIMYPTSAQMPETHCDVKTNA</sequence>
<dbReference type="Proteomes" id="UP001369086">
    <property type="component" value="Unassembled WGS sequence"/>
</dbReference>
<evidence type="ECO:0000256" key="3">
    <source>
        <dbReference type="ARBA" id="ARBA00022771"/>
    </source>
</evidence>
<dbReference type="SUPFAM" id="SSF57667">
    <property type="entry name" value="beta-beta-alpha zinc fingers"/>
    <property type="match status" value="2"/>
</dbReference>